<protein>
    <submittedName>
        <fullName evidence="2">Plac8 onzin related protein 2</fullName>
    </submittedName>
</protein>
<organism evidence="2 3">
    <name type="scientific">Nothobranchius furzeri</name>
    <name type="common">Turquoise killifish</name>
    <dbReference type="NCBI Taxonomy" id="105023"/>
    <lineage>
        <taxon>Eukaryota</taxon>
        <taxon>Metazoa</taxon>
        <taxon>Chordata</taxon>
        <taxon>Craniata</taxon>
        <taxon>Vertebrata</taxon>
        <taxon>Euteleostomi</taxon>
        <taxon>Actinopterygii</taxon>
        <taxon>Neopterygii</taxon>
        <taxon>Teleostei</taxon>
        <taxon>Neoteleostei</taxon>
        <taxon>Acanthomorphata</taxon>
        <taxon>Ovalentaria</taxon>
        <taxon>Atherinomorphae</taxon>
        <taxon>Cyprinodontiformes</taxon>
        <taxon>Nothobranchiidae</taxon>
        <taxon>Nothobranchius</taxon>
    </lineage>
</organism>
<proteinExistence type="inferred from homology"/>
<evidence type="ECO:0000256" key="1">
    <source>
        <dbReference type="ARBA" id="ARBA00009024"/>
    </source>
</evidence>
<reference evidence="2" key="2">
    <citation type="submission" date="2025-09" db="UniProtKB">
        <authorList>
            <consortium name="Ensembl"/>
        </authorList>
    </citation>
    <scope>IDENTIFICATION</scope>
</reference>
<dbReference type="RefSeq" id="XP_015796132.2">
    <property type="nucleotide sequence ID" value="XM_015940646.3"/>
</dbReference>
<dbReference type="Proteomes" id="UP000694548">
    <property type="component" value="Unassembled WGS sequence"/>
</dbReference>
<dbReference type="Ensembl" id="ENSNFUT00015020241.1">
    <property type="protein sequence ID" value="ENSNFUP00015019330.1"/>
    <property type="gene ID" value="ENSNFUG00015009362.1"/>
</dbReference>
<comment type="similarity">
    <text evidence="1">Belongs to the cornifelin family.</text>
</comment>
<dbReference type="GeneTree" id="ENSGT00940000163701"/>
<name>A0A8C6NR10_NOTFU</name>
<dbReference type="GeneID" id="107372414"/>
<dbReference type="Pfam" id="PF04749">
    <property type="entry name" value="PLAC8"/>
    <property type="match status" value="1"/>
</dbReference>
<evidence type="ECO:0000313" key="3">
    <source>
        <dbReference type="Proteomes" id="UP000694548"/>
    </source>
</evidence>
<dbReference type="NCBIfam" id="TIGR01571">
    <property type="entry name" value="A_thal_Cys_rich"/>
    <property type="match status" value="1"/>
</dbReference>
<dbReference type="InterPro" id="IPR006461">
    <property type="entry name" value="PLAC_motif_containing"/>
</dbReference>
<sequence>MIFNEFLKNAVPYRRCKSARKFTRRIRCGWLDRGPCLVQPASLLIAPTCLSFPNHPSSCPPVFKSLQFCVSGCLILSGCAGEWSGDAIMTNRMVVAQPQPVMDYQNSQEWGTGICDCCQDVKSCCFAFWCCPCFACITSRDYGEHLCTPLLEIFGFGCIAPITMSMRVAMRHRYGIKGTIPKDCVYSTFCVPCSWCQMSREMKRRKIQIVLVNAKTS</sequence>
<accession>A0A8C6NR10</accession>
<gene>
    <name evidence="2" type="primary">ponzr2</name>
</gene>
<evidence type="ECO:0000313" key="2">
    <source>
        <dbReference type="Ensembl" id="ENSNFUP00015019330.1"/>
    </source>
</evidence>
<dbReference type="AlphaFoldDB" id="A0A8C6NR10"/>
<reference evidence="2" key="1">
    <citation type="submission" date="2025-08" db="UniProtKB">
        <authorList>
            <consortium name="Ensembl"/>
        </authorList>
    </citation>
    <scope>IDENTIFICATION</scope>
</reference>
<dbReference type="PANTHER" id="PTHR15907">
    <property type="entry name" value="DUF614 FAMILY PROTEIN-RELATED"/>
    <property type="match status" value="1"/>
</dbReference>
<keyword evidence="3" id="KW-1185">Reference proteome</keyword>